<dbReference type="EC" id="3.1.3.1" evidence="12"/>
<feature type="binding site" evidence="8">
    <location>
        <position position="367"/>
    </location>
    <ligand>
        <name>Zn(2+)</name>
        <dbReference type="ChEBI" id="CHEBI:29105"/>
        <label>2</label>
    </ligand>
</feature>
<evidence type="ECO:0000256" key="11">
    <source>
        <dbReference type="SAM" id="SignalP"/>
    </source>
</evidence>
<sequence>MPHTLVSRRSSRLLVGTAALAVVAAASGAAYADLKDTGGANRHNGDQTAEVAAQIKYGKAKNVILFIGDGMGDSEITVARNYLVGANGTLAGIDSLPLTGQYTTYALHKGDDPLTPTDDTNKPDYVPDSAATGTGWATGTKTYNGAIGVGMDGTTPKQSLIEWAKSAGKKTGDITTAEVQDATPAVQLAHVADRGCYTPLGQTVTVDGKAQKKDTTKCPGQKSISEQILDTRADVVMGGGRGWFDAQAANGKSVYQNAIDAGFNVPQTKTALQGVTTADQTHPVLGLFASGNMQTRYKATPATATGYKQPSAKCVTNDVAPDPAAPQTFPGNQPTLAEMTTKSLQLLDNPNGFFLQVEGASIDKQDHAANACGQVGETQDLDEAVQVGMNFAKTHGDTLVIVTADHAHTSQIINAADITDGTSSVPLAATFNLLTADGTTETVAYGTAQIGGSQQHTGTQLRVAGFGPGAANVVGLSDQTDLFNTIKGALSGVGLDPAPTGPVVQPTPPNKACAAALALLDKLQDKLKKAKKKHQSNKIARLKGEISGVKYLSKLC</sequence>
<dbReference type="InterPro" id="IPR018299">
    <property type="entry name" value="Alkaline_phosphatase_AS"/>
</dbReference>
<dbReference type="GO" id="GO:0046872">
    <property type="term" value="F:metal ion binding"/>
    <property type="evidence" value="ECO:0007669"/>
    <property type="project" value="UniProtKB-KW"/>
</dbReference>
<feature type="binding site" evidence="8">
    <location>
        <position position="69"/>
    </location>
    <ligand>
        <name>Mg(2+)</name>
        <dbReference type="ChEBI" id="CHEBI:18420"/>
    </ligand>
</feature>
<dbReference type="Pfam" id="PF00245">
    <property type="entry name" value="Alk_phosphatase"/>
    <property type="match status" value="1"/>
</dbReference>
<name>A0A6G6WIL3_9ACTN</name>
<keyword evidence="5 8" id="KW-0862">Zinc</keyword>
<feature type="chain" id="PRO_5026267724" evidence="11">
    <location>
        <begin position="33"/>
        <end position="556"/>
    </location>
</feature>
<keyword evidence="11" id="KW-0732">Signal</keyword>
<feature type="binding site" evidence="8">
    <location>
        <position position="406"/>
    </location>
    <ligand>
        <name>Zn(2+)</name>
        <dbReference type="ChEBI" id="CHEBI:29105"/>
        <label>2</label>
    </ligand>
</feature>
<feature type="binding site" evidence="8">
    <location>
        <position position="363"/>
    </location>
    <ligand>
        <name>Zn(2+)</name>
        <dbReference type="ChEBI" id="CHEBI:29105"/>
        <label>2</label>
    </ligand>
</feature>
<dbReference type="GO" id="GO:0004035">
    <property type="term" value="F:alkaline phosphatase activity"/>
    <property type="evidence" value="ECO:0007669"/>
    <property type="project" value="UniProtKB-EC"/>
</dbReference>
<evidence type="ECO:0000256" key="1">
    <source>
        <dbReference type="ARBA" id="ARBA00005984"/>
    </source>
</evidence>
<dbReference type="Gene3D" id="3.40.720.10">
    <property type="entry name" value="Alkaline Phosphatase, subunit A"/>
    <property type="match status" value="1"/>
</dbReference>
<evidence type="ECO:0000256" key="10">
    <source>
        <dbReference type="SAM" id="Coils"/>
    </source>
</evidence>
<accession>A0A6G6WIL3</accession>
<evidence type="ECO:0000256" key="2">
    <source>
        <dbReference type="ARBA" id="ARBA00022553"/>
    </source>
</evidence>
<evidence type="ECO:0000256" key="3">
    <source>
        <dbReference type="ARBA" id="ARBA00022723"/>
    </source>
</evidence>
<dbReference type="EMBL" id="CP049257">
    <property type="protein sequence ID" value="QIG44997.1"/>
    <property type="molecule type" value="Genomic_DNA"/>
</dbReference>
<evidence type="ECO:0000313" key="12">
    <source>
        <dbReference type="EMBL" id="QIG44997.1"/>
    </source>
</evidence>
<proteinExistence type="inferred from homology"/>
<keyword evidence="6 8" id="KW-0460">Magnesium</keyword>
<feature type="binding site" evidence="8">
    <location>
        <position position="181"/>
    </location>
    <ligand>
        <name>Mg(2+)</name>
        <dbReference type="ChEBI" id="CHEBI:18420"/>
    </ligand>
</feature>
<dbReference type="PANTHER" id="PTHR11596:SF5">
    <property type="entry name" value="ALKALINE PHOSPHATASE"/>
    <property type="match status" value="1"/>
</dbReference>
<feature type="active site" description="Phosphoserine intermediate" evidence="7">
    <location>
        <position position="129"/>
    </location>
</feature>
<dbReference type="InterPro" id="IPR001952">
    <property type="entry name" value="Alkaline_phosphatase"/>
</dbReference>
<evidence type="ECO:0000256" key="5">
    <source>
        <dbReference type="ARBA" id="ARBA00022833"/>
    </source>
</evidence>
<feature type="binding site" evidence="8">
    <location>
        <position position="358"/>
    </location>
    <ligand>
        <name>Mg(2+)</name>
        <dbReference type="ChEBI" id="CHEBI:18420"/>
    </ligand>
</feature>
<dbReference type="Proteomes" id="UP000502996">
    <property type="component" value="Chromosome"/>
</dbReference>
<keyword evidence="10" id="KW-0175">Coiled coil</keyword>
<feature type="binding site" evidence="8">
    <location>
        <position position="183"/>
    </location>
    <ligand>
        <name>Mg(2+)</name>
        <dbReference type="ChEBI" id="CHEBI:18420"/>
    </ligand>
</feature>
<comment type="similarity">
    <text evidence="1 9">Belongs to the alkaline phosphatase family.</text>
</comment>
<dbReference type="AlphaFoldDB" id="A0A6G6WIL3"/>
<evidence type="ECO:0000256" key="6">
    <source>
        <dbReference type="ARBA" id="ARBA00022842"/>
    </source>
</evidence>
<evidence type="ECO:0000256" key="4">
    <source>
        <dbReference type="ARBA" id="ARBA00022801"/>
    </source>
</evidence>
<dbReference type="CDD" id="cd16012">
    <property type="entry name" value="ALP"/>
    <property type="match status" value="1"/>
</dbReference>
<feature type="binding site" evidence="8">
    <location>
        <position position="69"/>
    </location>
    <ligand>
        <name>Zn(2+)</name>
        <dbReference type="ChEBI" id="CHEBI:29105"/>
        <label>2</label>
    </ligand>
</feature>
<keyword evidence="2" id="KW-0597">Phosphoprotein</keyword>
<keyword evidence="3 8" id="KW-0479">Metal-binding</keyword>
<comment type="cofactor">
    <cofactor evidence="8">
        <name>Zn(2+)</name>
        <dbReference type="ChEBI" id="CHEBI:29105"/>
    </cofactor>
    <text evidence="8">Binds 2 Zn(2+) ions.</text>
</comment>
<evidence type="ECO:0000256" key="9">
    <source>
        <dbReference type="RuleBase" id="RU003946"/>
    </source>
</evidence>
<dbReference type="SMART" id="SM00098">
    <property type="entry name" value="alkPPc"/>
    <property type="match status" value="1"/>
</dbReference>
<dbReference type="PRINTS" id="PR00113">
    <property type="entry name" value="ALKPHPHTASE"/>
</dbReference>
<evidence type="ECO:0000256" key="8">
    <source>
        <dbReference type="PIRSR" id="PIRSR601952-2"/>
    </source>
</evidence>
<organism evidence="12 13">
    <name type="scientific">Nocardioides anomalus</name>
    <dbReference type="NCBI Taxonomy" id="2712223"/>
    <lineage>
        <taxon>Bacteria</taxon>
        <taxon>Bacillati</taxon>
        <taxon>Actinomycetota</taxon>
        <taxon>Actinomycetes</taxon>
        <taxon>Propionibacteriales</taxon>
        <taxon>Nocardioidaceae</taxon>
        <taxon>Nocardioides</taxon>
    </lineage>
</organism>
<reference evidence="12 13" key="1">
    <citation type="submission" date="2020-02" db="EMBL/GenBank/DDBJ databases">
        <title>Full genome sequence of Nocardioides sp. R-3366.</title>
        <authorList>
            <person name="Im W.-T."/>
        </authorList>
    </citation>
    <scope>NUCLEOTIDE SEQUENCE [LARGE SCALE GENOMIC DNA]</scope>
    <source>
        <strain evidence="12 13">R-3366</strain>
    </source>
</reference>
<feature type="binding site" evidence="8">
    <location>
        <position position="456"/>
    </location>
    <ligand>
        <name>Zn(2+)</name>
        <dbReference type="ChEBI" id="CHEBI:29105"/>
        <label>2</label>
    </ligand>
</feature>
<feature type="coiled-coil region" evidence="10">
    <location>
        <begin position="513"/>
        <end position="540"/>
    </location>
</feature>
<evidence type="ECO:0000256" key="7">
    <source>
        <dbReference type="PIRSR" id="PIRSR601952-1"/>
    </source>
</evidence>
<dbReference type="NCBIfam" id="NF007810">
    <property type="entry name" value="PRK10518.1"/>
    <property type="match status" value="1"/>
</dbReference>
<keyword evidence="4 12" id="KW-0378">Hydrolase</keyword>
<evidence type="ECO:0000313" key="13">
    <source>
        <dbReference type="Proteomes" id="UP000502996"/>
    </source>
</evidence>
<comment type="cofactor">
    <cofactor evidence="8">
        <name>Mg(2+)</name>
        <dbReference type="ChEBI" id="CHEBI:18420"/>
    </cofactor>
    <text evidence="8">Binds 1 Mg(2+) ion.</text>
</comment>
<dbReference type="KEGG" id="nano:G5V58_21470"/>
<keyword evidence="13" id="KW-1185">Reference proteome</keyword>
<dbReference type="InterPro" id="IPR017850">
    <property type="entry name" value="Alkaline_phosphatase_core_sf"/>
</dbReference>
<dbReference type="RefSeq" id="WP_165237118.1">
    <property type="nucleotide sequence ID" value="NZ_CP049257.1"/>
</dbReference>
<dbReference type="PROSITE" id="PS00123">
    <property type="entry name" value="ALKALINE_PHOSPHATASE"/>
    <property type="match status" value="1"/>
</dbReference>
<feature type="binding site" evidence="8">
    <location>
        <position position="405"/>
    </location>
    <ligand>
        <name>Zn(2+)</name>
        <dbReference type="ChEBI" id="CHEBI:29105"/>
        <label>2</label>
    </ligand>
</feature>
<feature type="signal peptide" evidence="11">
    <location>
        <begin position="1"/>
        <end position="32"/>
    </location>
</feature>
<dbReference type="PANTHER" id="PTHR11596">
    <property type="entry name" value="ALKALINE PHOSPHATASE"/>
    <property type="match status" value="1"/>
</dbReference>
<protein>
    <submittedName>
        <fullName evidence="12">Alkaline phosphatase</fullName>
        <ecNumber evidence="12">3.1.3.1</ecNumber>
    </submittedName>
</protein>
<dbReference type="SUPFAM" id="SSF53649">
    <property type="entry name" value="Alkaline phosphatase-like"/>
    <property type="match status" value="1"/>
</dbReference>
<gene>
    <name evidence="12" type="primary">phoA</name>
    <name evidence="12" type="ORF">G5V58_21470</name>
</gene>